<keyword evidence="4" id="KW-1185">Reference proteome</keyword>
<name>A0A922L5L9_DERFA</name>
<organism evidence="3 4">
    <name type="scientific">Dermatophagoides farinae</name>
    <name type="common">American house dust mite</name>
    <dbReference type="NCBI Taxonomy" id="6954"/>
    <lineage>
        <taxon>Eukaryota</taxon>
        <taxon>Metazoa</taxon>
        <taxon>Ecdysozoa</taxon>
        <taxon>Arthropoda</taxon>
        <taxon>Chelicerata</taxon>
        <taxon>Arachnida</taxon>
        <taxon>Acari</taxon>
        <taxon>Acariformes</taxon>
        <taxon>Sarcoptiformes</taxon>
        <taxon>Astigmata</taxon>
        <taxon>Psoroptidia</taxon>
        <taxon>Analgoidea</taxon>
        <taxon>Pyroglyphidae</taxon>
        <taxon>Dermatophagoidinae</taxon>
        <taxon>Dermatophagoides</taxon>
    </lineage>
</organism>
<sequence>MLPITPVSAATILAGNSNNSNNNNNIVINNRSSSSIINDKSDIYNHHHHPHYQNYHRQQQQQLENHNDKVERYLHYCRQLQQQQQDESIDVDRSDSNESINGLCSNLKNIEKSLPPLSISSSSNGNKICQKSIQNNIVSHIDDDSGDDGTFLLDSWLENKLQTSFKQLNSILRNDCHHHHDECCEIFFLHHHNDDSQQELQQQQPQKINQTLVDNGGHDTGKIDSKPVNNDPLSNNSFTKWQKENLDKCIERLERIISNFNSVCVDDDDSSICCIILTRPNNELRSNDNDNNNLIYVYPPIESVNNDLHHQCDQSSSSSSSSSTWPKTLPMNKNSSSPNSRLTRLSGMFVTLFDVMIKLEQQQQQQRQQTTSHSMDNNILSISSLQLSGIDDYNQFNDIMSEYRISFIIENDNNNDDDDDDNEPIIMAIAMPINRFDLNNVRAMAQLIYDSMRILFGSIRATFSNNHHHYCHQNQQQHSNSIFDYLNKIFITMNTMLKLSSSSLSNNNCHNLTIDSLQLSGTFPMHNQSNDATLLPLQHLFINETTTMTISNVCKYLNDYDSLDWIDESIQFYKDGNDIEQALSEHFARCLVSIDDPNHLVGPNILPPLQQPSSSSSSLLLLDNNHIFDLLELELTFFTVIGSCLFYRGCLVKSHLPNYCLSIIHRYLYTRAIHALASHGHYHLVHFIRFHHPTIIDKQWKSSPSSNGKQTDLFLLILGHGHLIHCTIIQVYRFDRSADSMNIRFFDKYSGEQKTKSNPSSSIMEQNNDYQQQRQQLQLPSSFAFYVFIKESYRLLNFYLHRFAIDEQLEYSFKMTRYLNQSYLMNFFDKTFTSQINDNKWLNRLNPFNKLMNRLSKQDNNKNESFNTRFDTIMNRESEDNDEYIDKLTALRRSSRSGSHHSAYSMNPSIAESLLSNGSLYKLYLRINQLREHLQSMCNVEMKRRQRLRKSSPMMINAIGDDNQNDSHKMTTVKTAKTIIFHYDSNGQPIVAATKDGQQQQQQQQLNHHLQMRILIIGHCHMDYQSSEDHDQIIDEFYSCFRLKNQPTNAQQTSENESSSSSSFSFGKLIFGDDSDQNRQKSYQIEQSDMIWMDIDRLINNIRIENRYQR</sequence>
<reference evidence="3" key="1">
    <citation type="submission" date="2013-05" db="EMBL/GenBank/DDBJ databases">
        <authorList>
            <person name="Yim A.K.Y."/>
            <person name="Chan T.F."/>
            <person name="Ji K.M."/>
            <person name="Liu X.Y."/>
            <person name="Zhou J.W."/>
            <person name="Li R.Q."/>
            <person name="Yang K.Y."/>
            <person name="Li J."/>
            <person name="Li M."/>
            <person name="Law P.T.W."/>
            <person name="Wu Y.L."/>
            <person name="Cai Z.L."/>
            <person name="Qin H."/>
            <person name="Bao Y."/>
            <person name="Leung R.K.K."/>
            <person name="Ng P.K.S."/>
            <person name="Zou J."/>
            <person name="Zhong X.J."/>
            <person name="Ran P.X."/>
            <person name="Zhong N.S."/>
            <person name="Liu Z.G."/>
            <person name="Tsui S.K.W."/>
        </authorList>
    </citation>
    <scope>NUCLEOTIDE SEQUENCE</scope>
    <source>
        <strain evidence="3">Derf</strain>
        <tissue evidence="3">Whole organism</tissue>
    </source>
</reference>
<evidence type="ECO:0000313" key="4">
    <source>
        <dbReference type="Proteomes" id="UP000790347"/>
    </source>
</evidence>
<protein>
    <recommendedName>
        <fullName evidence="2">CCZ1/INTU second Longin domain-containing protein</fullName>
    </recommendedName>
</protein>
<feature type="compositionally biased region" description="Basic and acidic residues" evidence="1">
    <location>
        <begin position="216"/>
        <end position="225"/>
    </location>
</feature>
<gene>
    <name evidence="3" type="ORF">DERF_004523</name>
</gene>
<dbReference type="Proteomes" id="UP000790347">
    <property type="component" value="Unassembled WGS sequence"/>
</dbReference>
<feature type="region of interest" description="Disordered" evidence="1">
    <location>
        <begin position="213"/>
        <end position="237"/>
    </location>
</feature>
<feature type="compositionally biased region" description="Polar residues" evidence="1">
    <location>
        <begin position="331"/>
        <end position="342"/>
    </location>
</feature>
<dbReference type="InterPro" id="IPR043988">
    <property type="entry name" value="CCZ1/INTU_longin_2"/>
</dbReference>
<dbReference type="AlphaFoldDB" id="A0A922L5L9"/>
<dbReference type="GO" id="GO:0016192">
    <property type="term" value="P:vesicle-mediated transport"/>
    <property type="evidence" value="ECO:0007669"/>
    <property type="project" value="InterPro"/>
</dbReference>
<dbReference type="Pfam" id="PF19032">
    <property type="entry name" value="Intu_longin_2"/>
    <property type="match status" value="1"/>
</dbReference>
<feature type="region of interest" description="Disordered" evidence="1">
    <location>
        <begin position="307"/>
        <end position="342"/>
    </location>
</feature>
<feature type="domain" description="CCZ1/INTU second Longin" evidence="2">
    <location>
        <begin position="640"/>
        <end position="733"/>
    </location>
</feature>
<dbReference type="EMBL" id="ASGP02000002">
    <property type="protein sequence ID" value="KAH9520839.1"/>
    <property type="molecule type" value="Genomic_DNA"/>
</dbReference>
<evidence type="ECO:0000259" key="2">
    <source>
        <dbReference type="Pfam" id="PF19032"/>
    </source>
</evidence>
<evidence type="ECO:0000313" key="3">
    <source>
        <dbReference type="EMBL" id="KAH9520839.1"/>
    </source>
</evidence>
<proteinExistence type="predicted"/>
<comment type="caution">
    <text evidence="3">The sequence shown here is derived from an EMBL/GenBank/DDBJ whole genome shotgun (WGS) entry which is preliminary data.</text>
</comment>
<evidence type="ECO:0000256" key="1">
    <source>
        <dbReference type="SAM" id="MobiDB-lite"/>
    </source>
</evidence>
<accession>A0A922L5L9</accession>
<reference evidence="3" key="2">
    <citation type="journal article" date="2022" name="Res Sq">
        <title>Comparative Genomics Reveals Insights into the Divergent Evolution of Astigmatic Mites and Household Pest Adaptations.</title>
        <authorList>
            <person name="Xiong Q."/>
            <person name="Wan A.T.-Y."/>
            <person name="Liu X.-Y."/>
            <person name="Fung C.S.-H."/>
            <person name="Xiao X."/>
            <person name="Malainual N."/>
            <person name="Hou J."/>
            <person name="Wang L."/>
            <person name="Wang M."/>
            <person name="Yang K."/>
            <person name="Cui Y."/>
            <person name="Leung E."/>
            <person name="Nong W."/>
            <person name="Shin S.-K."/>
            <person name="Au S."/>
            <person name="Jeong K.Y."/>
            <person name="Chew F.T."/>
            <person name="Hui J."/>
            <person name="Leung T.F."/>
            <person name="Tungtrongchitr A."/>
            <person name="Zhong N."/>
            <person name="Liu Z."/>
            <person name="Tsui S."/>
        </authorList>
    </citation>
    <scope>NUCLEOTIDE SEQUENCE</scope>
    <source>
        <strain evidence="3">Derf</strain>
        <tissue evidence="3">Whole organism</tissue>
    </source>
</reference>
<feature type="compositionally biased region" description="Polar residues" evidence="1">
    <location>
        <begin position="227"/>
        <end position="237"/>
    </location>
</feature>